<name>A0A7Y9HBS5_9ACTN</name>
<proteinExistence type="predicted"/>
<sequence length="326" mass="35030">MATAHISAALRAPSHPMAKAGYGKRHAPGEAPRGAADFAHLPAREAAIAGYIDRLPEGSAIGYKPLAEELSDYGQQACRSALDRLTRAGHLRRIKVHLTVDGGGKRWVTRTYFSRTARDAAWWAEFVRFIRGVDVTGQPAAVPEAPQAGPQADTVGEPPARSEAYDVLAGLGRKEPRLQLSDGECVVLEHLVDEWMARGAGREQVTHALVAGLPASVHSAGAFLRTRLENKMPPAPQPAGNVQQEEIVGAEMMCAFCDEDETTTTLIDGVCVDCRADIDRDEAAGETGDVPDTFLARPRQRPDVAARVAELRAAAGRGTLPLPRRR</sequence>
<evidence type="ECO:0000313" key="2">
    <source>
        <dbReference type="Proteomes" id="UP000530403"/>
    </source>
</evidence>
<dbReference type="AlphaFoldDB" id="A0A7Y9HBS5"/>
<accession>A0A7Y9HBS5</accession>
<comment type="caution">
    <text evidence="1">The sequence shown here is derived from an EMBL/GenBank/DDBJ whole genome shotgun (WGS) entry which is preliminary data.</text>
</comment>
<gene>
    <name evidence="1" type="ORF">HEB29_002621</name>
</gene>
<dbReference type="RefSeq" id="WP_246353104.1">
    <property type="nucleotide sequence ID" value="NZ_BAAAUE010000014.1"/>
</dbReference>
<dbReference type="Proteomes" id="UP000530403">
    <property type="component" value="Unassembled WGS sequence"/>
</dbReference>
<protein>
    <recommendedName>
        <fullName evidence="3">DNA-binding protein</fullName>
    </recommendedName>
</protein>
<evidence type="ECO:0000313" key="1">
    <source>
        <dbReference type="EMBL" id="NYE41610.1"/>
    </source>
</evidence>
<organism evidence="1 2">
    <name type="scientific">Streptomyces fulvorobeus</name>
    <dbReference type="NCBI Taxonomy" id="284028"/>
    <lineage>
        <taxon>Bacteria</taxon>
        <taxon>Bacillati</taxon>
        <taxon>Actinomycetota</taxon>
        <taxon>Actinomycetes</taxon>
        <taxon>Kitasatosporales</taxon>
        <taxon>Streptomycetaceae</taxon>
        <taxon>Streptomyces</taxon>
    </lineage>
</organism>
<evidence type="ECO:0008006" key="3">
    <source>
        <dbReference type="Google" id="ProtNLM"/>
    </source>
</evidence>
<reference evidence="1 2" key="1">
    <citation type="submission" date="2020-07" db="EMBL/GenBank/DDBJ databases">
        <title>Sequencing the genomes of 1000 actinobacteria strains.</title>
        <authorList>
            <person name="Klenk H.-P."/>
        </authorList>
    </citation>
    <scope>NUCLEOTIDE SEQUENCE [LARGE SCALE GENOMIC DNA]</scope>
    <source>
        <strain evidence="1 2">DSM 41455</strain>
    </source>
</reference>
<dbReference type="EMBL" id="JACCCF010000001">
    <property type="protein sequence ID" value="NYE41610.1"/>
    <property type="molecule type" value="Genomic_DNA"/>
</dbReference>